<accession>A0A5S6R3D0</accession>
<sequence>MKRKLADVEQLSRYRQDEQFALAARMIVSIAFVPVEHVGDIFDELAEQSPQELEPVLDWFEDTYVGRRNRFGRCRGRDWTNNFAEMAHRRLRSELGVDHPTIRRFIDGFRTVQAGRDQQFESFLRGDEPPQKRLKYLRADERIRRLVENFTVESAISYLRGLADNVMIN</sequence>
<name>A0A5S6R3D0_TRIMR</name>
<evidence type="ECO:0000313" key="1">
    <source>
        <dbReference type="Proteomes" id="UP000046395"/>
    </source>
</evidence>
<reference evidence="2" key="1">
    <citation type="submission" date="2019-12" db="UniProtKB">
        <authorList>
            <consortium name="WormBaseParasite"/>
        </authorList>
    </citation>
    <scope>IDENTIFICATION</scope>
</reference>
<evidence type="ECO:0000313" key="2">
    <source>
        <dbReference type="WBParaSite" id="TMUE_3000013933.1"/>
    </source>
</evidence>
<protein>
    <submittedName>
        <fullName evidence="2">Uncharacterized protein</fullName>
    </submittedName>
</protein>
<dbReference type="Proteomes" id="UP000046395">
    <property type="component" value="Unassembled WGS sequence"/>
</dbReference>
<dbReference type="WBParaSite" id="TMUE_3000013933.1">
    <property type="protein sequence ID" value="TMUE_3000013933.1"/>
    <property type="gene ID" value="WBGene00294707"/>
</dbReference>
<keyword evidence="1" id="KW-1185">Reference proteome</keyword>
<dbReference type="AlphaFoldDB" id="A0A5S6R3D0"/>
<proteinExistence type="predicted"/>
<organism evidence="1 2">
    <name type="scientific">Trichuris muris</name>
    <name type="common">Mouse whipworm</name>
    <dbReference type="NCBI Taxonomy" id="70415"/>
    <lineage>
        <taxon>Eukaryota</taxon>
        <taxon>Metazoa</taxon>
        <taxon>Ecdysozoa</taxon>
        <taxon>Nematoda</taxon>
        <taxon>Enoplea</taxon>
        <taxon>Dorylaimia</taxon>
        <taxon>Trichinellida</taxon>
        <taxon>Trichuridae</taxon>
        <taxon>Trichuris</taxon>
    </lineage>
</organism>
<dbReference type="STRING" id="70415.A0A5S6R3D0"/>